<dbReference type="AlphaFoldDB" id="A0A067RAT5"/>
<dbReference type="EMBL" id="KK852575">
    <property type="protein sequence ID" value="KDR20982.1"/>
    <property type="molecule type" value="Genomic_DNA"/>
</dbReference>
<sequence length="76" mass="8195">MTTEEEQSTTRPLENIPILKDESTPVDTVVTSNGQTLSNGDTRNEDVQTENIHPSPRGIIAQVSSTICAKTLLSSP</sequence>
<dbReference type="InParanoid" id="A0A067RAT5"/>
<evidence type="ECO:0000256" key="1">
    <source>
        <dbReference type="SAM" id="MobiDB-lite"/>
    </source>
</evidence>
<name>A0A067RAT5_ZOONE</name>
<reference evidence="2 3" key="1">
    <citation type="journal article" date="2014" name="Nat. Commun.">
        <title>Molecular traces of alternative social organization in a termite genome.</title>
        <authorList>
            <person name="Terrapon N."/>
            <person name="Li C."/>
            <person name="Robertson H.M."/>
            <person name="Ji L."/>
            <person name="Meng X."/>
            <person name="Booth W."/>
            <person name="Chen Z."/>
            <person name="Childers C.P."/>
            <person name="Glastad K.M."/>
            <person name="Gokhale K."/>
            <person name="Gowin J."/>
            <person name="Gronenberg W."/>
            <person name="Hermansen R.A."/>
            <person name="Hu H."/>
            <person name="Hunt B.G."/>
            <person name="Huylmans A.K."/>
            <person name="Khalil S.M."/>
            <person name="Mitchell R.D."/>
            <person name="Munoz-Torres M.C."/>
            <person name="Mustard J.A."/>
            <person name="Pan H."/>
            <person name="Reese J.T."/>
            <person name="Scharf M.E."/>
            <person name="Sun F."/>
            <person name="Vogel H."/>
            <person name="Xiao J."/>
            <person name="Yang W."/>
            <person name="Yang Z."/>
            <person name="Yang Z."/>
            <person name="Zhou J."/>
            <person name="Zhu J."/>
            <person name="Brent C.S."/>
            <person name="Elsik C.G."/>
            <person name="Goodisman M.A."/>
            <person name="Liberles D.A."/>
            <person name="Roe R.M."/>
            <person name="Vargo E.L."/>
            <person name="Vilcinskas A."/>
            <person name="Wang J."/>
            <person name="Bornberg-Bauer E."/>
            <person name="Korb J."/>
            <person name="Zhang G."/>
            <person name="Liebig J."/>
        </authorList>
    </citation>
    <scope>NUCLEOTIDE SEQUENCE [LARGE SCALE GENOMIC DNA]</scope>
    <source>
        <tissue evidence="2">Whole organism</tissue>
    </source>
</reference>
<organism evidence="2 3">
    <name type="scientific">Zootermopsis nevadensis</name>
    <name type="common">Dampwood termite</name>
    <dbReference type="NCBI Taxonomy" id="136037"/>
    <lineage>
        <taxon>Eukaryota</taxon>
        <taxon>Metazoa</taxon>
        <taxon>Ecdysozoa</taxon>
        <taxon>Arthropoda</taxon>
        <taxon>Hexapoda</taxon>
        <taxon>Insecta</taxon>
        <taxon>Pterygota</taxon>
        <taxon>Neoptera</taxon>
        <taxon>Polyneoptera</taxon>
        <taxon>Dictyoptera</taxon>
        <taxon>Blattodea</taxon>
        <taxon>Blattoidea</taxon>
        <taxon>Termitoidae</taxon>
        <taxon>Termopsidae</taxon>
        <taxon>Zootermopsis</taxon>
    </lineage>
</organism>
<gene>
    <name evidence="2" type="ORF">L798_04494</name>
</gene>
<feature type="region of interest" description="Disordered" evidence="1">
    <location>
        <begin position="1"/>
        <end position="52"/>
    </location>
</feature>
<feature type="compositionally biased region" description="Polar residues" evidence="1">
    <location>
        <begin position="25"/>
        <end position="41"/>
    </location>
</feature>
<keyword evidence="3" id="KW-1185">Reference proteome</keyword>
<evidence type="ECO:0000313" key="2">
    <source>
        <dbReference type="EMBL" id="KDR20982.1"/>
    </source>
</evidence>
<protein>
    <submittedName>
        <fullName evidence="2">Uncharacterized protein</fullName>
    </submittedName>
</protein>
<accession>A0A067RAT5</accession>
<proteinExistence type="predicted"/>
<evidence type="ECO:0000313" key="3">
    <source>
        <dbReference type="Proteomes" id="UP000027135"/>
    </source>
</evidence>
<dbReference type="Proteomes" id="UP000027135">
    <property type="component" value="Unassembled WGS sequence"/>
</dbReference>